<evidence type="ECO:0000313" key="14">
    <source>
        <dbReference type="Proteomes" id="UP000822476"/>
    </source>
</evidence>
<dbReference type="Pfam" id="PF00001">
    <property type="entry name" value="7tm_1"/>
    <property type="match status" value="2"/>
</dbReference>
<evidence type="ECO:0000256" key="3">
    <source>
        <dbReference type="ARBA" id="ARBA00022692"/>
    </source>
</evidence>
<dbReference type="Proteomes" id="UP000822476">
    <property type="component" value="Unassembled WGS sequence"/>
</dbReference>
<feature type="compositionally biased region" description="Basic and acidic residues" evidence="10">
    <location>
        <begin position="664"/>
        <end position="675"/>
    </location>
</feature>
<dbReference type="PROSITE" id="PS00237">
    <property type="entry name" value="G_PROTEIN_RECEP_F1_1"/>
    <property type="match status" value="1"/>
</dbReference>
<evidence type="ECO:0000256" key="6">
    <source>
        <dbReference type="ARBA" id="ARBA00023136"/>
    </source>
</evidence>
<evidence type="ECO:0000256" key="1">
    <source>
        <dbReference type="ARBA" id="ARBA00004651"/>
    </source>
</evidence>
<feature type="region of interest" description="Disordered" evidence="10">
    <location>
        <begin position="631"/>
        <end position="680"/>
    </location>
</feature>
<feature type="transmembrane region" description="Helical" evidence="11">
    <location>
        <begin position="20"/>
        <end position="46"/>
    </location>
</feature>
<comment type="similarity">
    <text evidence="9">Belongs to the G-protein coupled receptor 1 family.</text>
</comment>
<feature type="transmembrane region" description="Helical" evidence="11">
    <location>
        <begin position="705"/>
        <end position="725"/>
    </location>
</feature>
<dbReference type="SUPFAM" id="SSF81321">
    <property type="entry name" value="Family A G protein-coupled receptor-like"/>
    <property type="match status" value="1"/>
</dbReference>
<comment type="caution">
    <text evidence="13">The sequence shown here is derived from an EMBL/GenBank/DDBJ whole genome shotgun (WGS) entry which is preliminary data.</text>
</comment>
<evidence type="ECO:0000313" key="13">
    <source>
        <dbReference type="EMBL" id="KAF7260054.1"/>
    </source>
</evidence>
<dbReference type="InterPro" id="IPR000276">
    <property type="entry name" value="GPCR_Rhodpsn"/>
</dbReference>
<dbReference type="PANTHER" id="PTHR24248:SF200">
    <property type="entry name" value="5-HYDROXYTRYPTAMINE RECEPTOR 1B-LIKE ISOFORM X1"/>
    <property type="match status" value="1"/>
</dbReference>
<name>A0A8S9YZR4_9TREM</name>
<keyword evidence="14" id="KW-1185">Reference proteome</keyword>
<dbReference type="PROSITE" id="PS50262">
    <property type="entry name" value="G_PROTEIN_RECEP_F1_2"/>
    <property type="match status" value="1"/>
</dbReference>
<feature type="transmembrane region" description="Helical" evidence="11">
    <location>
        <begin position="190"/>
        <end position="209"/>
    </location>
</feature>
<feature type="transmembrane region" description="Helical" evidence="11">
    <location>
        <begin position="136"/>
        <end position="154"/>
    </location>
</feature>
<gene>
    <name evidence="13" type="ORF">EG68_02745</name>
</gene>
<sequence length="786" mass="88614">MYCENQTLVTFNPMYGLSHIVLTAIVLGLIIVCTIIGNMFVVAAILLDRHLQRVSNYLILSLAIADLMVATLVMPISALHEVSDKWWLGIALCDIWVVMDVLCCTASILHLVAIAIDRYWAVTRLNYVRSRTTKPILSMIAIVWITSLAISLPTRFHKERNEQLFCDVLVQGQCDINEEYGFTIFSTVGAFYFPMGFLMVIYGKIYQAARASIRKRKFRNTKLLSLDKTTNSTAFTNVLTRTDNDLSHKMQNCISGCAARCCLRTTVFNVVTISSQSPFVNEQTDPSFVFSDRETSVFYNEGQCDSCTCGYDERLNYTSLVISGSFKQHSGCHLRQDMHAEEIGTCIRNNVLSGFQRCRTCNDEKCISDDQILYSEGTINLVEPGAHLTHKEEETFRINSNQSQTSRFSPKMSTDNFNQQRNDGSSCAVNEIDRIPDSVHQIRWESSLIHPSLGDEVLHDSLTCSLSNNFIIECEAAQGNDASEICVKTFEIPSPFIQETVSSLSRNSVMSSMGSDDHIASTFTLTKNPFTVIPFSPHLELSDSSLSYSVPPSVSPDHKSDDIFSVASTTVQNKSQPSFQPNHKKETPSGVTYVTKLSANPWQQNLSHTQTEMNSVYPEACNFDEIVQDHETSNGSIPQKRPMRPDNFRSSMSIDSKQISYKNSKRDQRNGREGKQINTNSGIYSSMSQAERTRERLEHYRERKAARTLAIITGCFILCWLPFFVRALIAPFCMPYCESPPLVKSFLLWLGYLNSLLNPILYTVFSPEFRVAFKKIVCGRLNIRKG</sequence>
<dbReference type="CDD" id="cd15331">
    <property type="entry name" value="7tmA_5-HT1A_invertebrates"/>
    <property type="match status" value="1"/>
</dbReference>
<evidence type="ECO:0000256" key="4">
    <source>
        <dbReference type="ARBA" id="ARBA00022989"/>
    </source>
</evidence>
<feature type="transmembrane region" description="Helical" evidence="11">
    <location>
        <begin position="86"/>
        <end position="116"/>
    </location>
</feature>
<dbReference type="GO" id="GO:0071880">
    <property type="term" value="P:adenylate cyclase-activating adrenergic receptor signaling pathway"/>
    <property type="evidence" value="ECO:0007669"/>
    <property type="project" value="TreeGrafter"/>
</dbReference>
<feature type="domain" description="G-protein coupled receptors family 1 profile" evidence="12">
    <location>
        <begin position="37"/>
        <end position="762"/>
    </location>
</feature>
<keyword evidence="5 9" id="KW-0297">G-protein coupled receptor</keyword>
<keyword evidence="8 9" id="KW-0807">Transducer</keyword>
<feature type="transmembrane region" description="Helical" evidence="11">
    <location>
        <begin position="58"/>
        <end position="80"/>
    </location>
</feature>
<dbReference type="InterPro" id="IPR017452">
    <property type="entry name" value="GPCR_Rhodpsn_7TM"/>
</dbReference>
<dbReference type="GO" id="GO:0043410">
    <property type="term" value="P:positive regulation of MAPK cascade"/>
    <property type="evidence" value="ECO:0007669"/>
    <property type="project" value="TreeGrafter"/>
</dbReference>
<dbReference type="AlphaFoldDB" id="A0A8S9YZR4"/>
<feature type="region of interest" description="Disordered" evidence="10">
    <location>
        <begin position="400"/>
        <end position="423"/>
    </location>
</feature>
<protein>
    <recommendedName>
        <fullName evidence="12">G-protein coupled receptors family 1 profile domain-containing protein</fullName>
    </recommendedName>
</protein>
<dbReference type="PRINTS" id="PR00237">
    <property type="entry name" value="GPCRRHODOPSN"/>
</dbReference>
<evidence type="ECO:0000256" key="7">
    <source>
        <dbReference type="ARBA" id="ARBA00023170"/>
    </source>
</evidence>
<comment type="subcellular location">
    <subcellularLocation>
        <location evidence="1">Cell membrane</location>
        <topology evidence="1">Multi-pass membrane protein</topology>
    </subcellularLocation>
</comment>
<dbReference type="PANTHER" id="PTHR24248">
    <property type="entry name" value="ADRENERGIC RECEPTOR-RELATED G-PROTEIN COUPLED RECEPTOR"/>
    <property type="match status" value="1"/>
</dbReference>
<keyword evidence="7 9" id="KW-0675">Receptor</keyword>
<keyword evidence="4 11" id="KW-1133">Transmembrane helix</keyword>
<dbReference type="GO" id="GO:0004930">
    <property type="term" value="F:G protein-coupled receptor activity"/>
    <property type="evidence" value="ECO:0007669"/>
    <property type="project" value="UniProtKB-KW"/>
</dbReference>
<dbReference type="GO" id="GO:0005886">
    <property type="term" value="C:plasma membrane"/>
    <property type="evidence" value="ECO:0007669"/>
    <property type="project" value="UniProtKB-SubCell"/>
</dbReference>
<keyword evidence="3 9" id="KW-0812">Transmembrane</keyword>
<organism evidence="13 14">
    <name type="scientific">Paragonimus skrjabini miyazakii</name>
    <dbReference type="NCBI Taxonomy" id="59628"/>
    <lineage>
        <taxon>Eukaryota</taxon>
        <taxon>Metazoa</taxon>
        <taxon>Spiralia</taxon>
        <taxon>Lophotrochozoa</taxon>
        <taxon>Platyhelminthes</taxon>
        <taxon>Trematoda</taxon>
        <taxon>Digenea</taxon>
        <taxon>Plagiorchiida</taxon>
        <taxon>Troglotremata</taxon>
        <taxon>Troglotrematidae</taxon>
        <taxon>Paragonimus</taxon>
    </lineage>
</organism>
<feature type="compositionally biased region" description="Polar residues" evidence="10">
    <location>
        <begin position="648"/>
        <end position="662"/>
    </location>
</feature>
<dbReference type="EMBL" id="JTDE01000915">
    <property type="protein sequence ID" value="KAF7260054.1"/>
    <property type="molecule type" value="Genomic_DNA"/>
</dbReference>
<evidence type="ECO:0000256" key="9">
    <source>
        <dbReference type="RuleBase" id="RU000688"/>
    </source>
</evidence>
<feature type="transmembrane region" description="Helical" evidence="11">
    <location>
        <begin position="745"/>
        <end position="765"/>
    </location>
</feature>
<dbReference type="OrthoDB" id="5957871at2759"/>
<evidence type="ECO:0000256" key="8">
    <source>
        <dbReference type="ARBA" id="ARBA00023224"/>
    </source>
</evidence>
<evidence type="ECO:0000259" key="12">
    <source>
        <dbReference type="PROSITE" id="PS50262"/>
    </source>
</evidence>
<proteinExistence type="inferred from homology"/>
<keyword evidence="6 11" id="KW-0472">Membrane</keyword>
<keyword evidence="2" id="KW-1003">Cell membrane</keyword>
<evidence type="ECO:0000256" key="5">
    <source>
        <dbReference type="ARBA" id="ARBA00023040"/>
    </source>
</evidence>
<accession>A0A8S9YZR4</accession>
<reference evidence="13" key="1">
    <citation type="submission" date="2019-07" db="EMBL/GenBank/DDBJ databases">
        <title>Annotation for the trematode Paragonimus miyazaki's.</title>
        <authorList>
            <person name="Choi Y.-J."/>
        </authorList>
    </citation>
    <scope>NUCLEOTIDE SEQUENCE</scope>
    <source>
        <strain evidence="13">Japan</strain>
    </source>
</reference>
<evidence type="ECO:0000256" key="2">
    <source>
        <dbReference type="ARBA" id="ARBA00022475"/>
    </source>
</evidence>
<evidence type="ECO:0000256" key="11">
    <source>
        <dbReference type="SAM" id="Phobius"/>
    </source>
</evidence>
<dbReference type="Gene3D" id="1.20.1070.10">
    <property type="entry name" value="Rhodopsin 7-helix transmembrane proteins"/>
    <property type="match status" value="2"/>
</dbReference>
<evidence type="ECO:0000256" key="10">
    <source>
        <dbReference type="SAM" id="MobiDB-lite"/>
    </source>
</evidence>